<feature type="transmembrane region" description="Helical" evidence="1">
    <location>
        <begin position="37"/>
        <end position="64"/>
    </location>
</feature>
<dbReference type="RefSeq" id="WP_155084127.1">
    <property type="nucleotide sequence ID" value="NZ_WMIA01000014.1"/>
</dbReference>
<accession>A0A844GU57</accession>
<keyword evidence="1" id="KW-0472">Membrane</keyword>
<evidence type="ECO:0000256" key="1">
    <source>
        <dbReference type="SAM" id="Phobius"/>
    </source>
</evidence>
<feature type="transmembrane region" description="Helical" evidence="1">
    <location>
        <begin position="76"/>
        <end position="99"/>
    </location>
</feature>
<protein>
    <submittedName>
        <fullName evidence="2">Uncharacterized protein</fullName>
    </submittedName>
</protein>
<evidence type="ECO:0000313" key="2">
    <source>
        <dbReference type="EMBL" id="MTF39600.1"/>
    </source>
</evidence>
<name>A0A844GU57_9CHRO</name>
<feature type="transmembrane region" description="Helical" evidence="1">
    <location>
        <begin position="159"/>
        <end position="182"/>
    </location>
</feature>
<dbReference type="AlphaFoldDB" id="A0A844GU57"/>
<proteinExistence type="predicted"/>
<reference evidence="2 3" key="1">
    <citation type="submission" date="2019-11" db="EMBL/GenBank/DDBJ databases">
        <title>Isolation of a new High Light Tolerant Cyanobacteria.</title>
        <authorList>
            <person name="Dobson Z."/>
            <person name="Vaughn N."/>
            <person name="Vaughn M."/>
            <person name="Fromme P."/>
            <person name="Mazor Y."/>
        </authorList>
    </citation>
    <scope>NUCLEOTIDE SEQUENCE [LARGE SCALE GENOMIC DNA]</scope>
    <source>
        <strain evidence="2 3">0216</strain>
    </source>
</reference>
<keyword evidence="1" id="KW-0812">Transmembrane</keyword>
<keyword evidence="1" id="KW-1133">Transmembrane helix</keyword>
<feature type="transmembrane region" description="Helical" evidence="1">
    <location>
        <begin position="131"/>
        <end position="152"/>
    </location>
</feature>
<evidence type="ECO:0000313" key="3">
    <source>
        <dbReference type="Proteomes" id="UP000437131"/>
    </source>
</evidence>
<feature type="transmembrane region" description="Helical" evidence="1">
    <location>
        <begin position="106"/>
        <end position="125"/>
    </location>
</feature>
<sequence>MTFFKPRQPILQRKQSSSDTQQFLSMKCLRIKSAEKFFLSGIYTCVDQAMLVWGVVAAIIFFSAQFLSVSWVDQAFFWSVFTIFAIIVMVSLTYSWAVWEKVSGLLYGWIFLMIFGLIITDSAIAFSWGYILGHLCELWLILSALGYFLTGWMMRSRAFFLAGIIHGSMVLVLPLFAGWQFATTGLVMMSNLFLFSEGQWDMLLPRELKEYSVEEVNHVSLTRKSAHQDSSTRNQLSIISF</sequence>
<dbReference type="EMBL" id="WMIA01000014">
    <property type="protein sequence ID" value="MTF39600.1"/>
    <property type="molecule type" value="Genomic_DNA"/>
</dbReference>
<organism evidence="2 3">
    <name type="scientific">Cyanobacterium aponinum 0216</name>
    <dbReference type="NCBI Taxonomy" id="2676140"/>
    <lineage>
        <taxon>Bacteria</taxon>
        <taxon>Bacillati</taxon>
        <taxon>Cyanobacteriota</taxon>
        <taxon>Cyanophyceae</taxon>
        <taxon>Oscillatoriophycideae</taxon>
        <taxon>Chroococcales</taxon>
        <taxon>Geminocystaceae</taxon>
        <taxon>Cyanobacterium</taxon>
    </lineage>
</organism>
<dbReference type="Proteomes" id="UP000437131">
    <property type="component" value="Unassembled WGS sequence"/>
</dbReference>
<comment type="caution">
    <text evidence="2">The sequence shown here is derived from an EMBL/GenBank/DDBJ whole genome shotgun (WGS) entry which is preliminary data.</text>
</comment>
<gene>
    <name evidence="2" type="ORF">GGC33_11770</name>
</gene>